<name>A0A7K0KC49_9BACT</name>
<evidence type="ECO:0000313" key="2">
    <source>
        <dbReference type="EMBL" id="MST83511.1"/>
    </source>
</evidence>
<sequence length="147" mass="16797">MRHCPLMLLLASGLFTASCATGNRAVNYSEARNYFFRNDAKQPADLLIIRSQAELEQYFGEAAFMGKGGEPTKIDFSKHFVVAKVLPVTNHLTNISLRRIKRSSDKCLIWVWHIAVNDTSLAYSIQPMKLVVLDKKYERYQLVEKVE</sequence>
<comment type="caution">
    <text evidence="2">The sequence shown here is derived from an EMBL/GenBank/DDBJ whole genome shotgun (WGS) entry which is preliminary data.</text>
</comment>
<dbReference type="PROSITE" id="PS51257">
    <property type="entry name" value="PROKAR_LIPOPROTEIN"/>
    <property type="match status" value="1"/>
</dbReference>
<evidence type="ECO:0008006" key="4">
    <source>
        <dbReference type="Google" id="ProtNLM"/>
    </source>
</evidence>
<proteinExistence type="predicted"/>
<evidence type="ECO:0000313" key="3">
    <source>
        <dbReference type="Proteomes" id="UP000438914"/>
    </source>
</evidence>
<reference evidence="2 3" key="1">
    <citation type="submission" date="2019-08" db="EMBL/GenBank/DDBJ databases">
        <title>In-depth cultivation of the pig gut microbiome towards novel bacterial diversity and tailored functional studies.</title>
        <authorList>
            <person name="Wylensek D."/>
            <person name="Hitch T.C.A."/>
            <person name="Clavel T."/>
        </authorList>
    </citation>
    <scope>NUCLEOTIDE SEQUENCE [LARGE SCALE GENOMIC DNA]</scope>
    <source>
        <strain evidence="2 3">LKV-178-WT-2A</strain>
    </source>
</reference>
<dbReference type="RefSeq" id="WP_154533081.1">
    <property type="nucleotide sequence ID" value="NZ_VUNG01000003.1"/>
</dbReference>
<dbReference type="AlphaFoldDB" id="A0A7K0KC49"/>
<feature type="chain" id="PRO_5029762850" description="Lipoprotein" evidence="1">
    <location>
        <begin position="21"/>
        <end position="147"/>
    </location>
</feature>
<protein>
    <recommendedName>
        <fullName evidence="4">Lipoprotein</fullName>
    </recommendedName>
</protein>
<accession>A0A7K0KC49</accession>
<feature type="signal peptide" evidence="1">
    <location>
        <begin position="1"/>
        <end position="20"/>
    </location>
</feature>
<keyword evidence="1" id="KW-0732">Signal</keyword>
<dbReference type="Proteomes" id="UP000438914">
    <property type="component" value="Unassembled WGS sequence"/>
</dbReference>
<gene>
    <name evidence="2" type="ORF">FYJ73_02225</name>
</gene>
<evidence type="ECO:0000256" key="1">
    <source>
        <dbReference type="SAM" id="SignalP"/>
    </source>
</evidence>
<keyword evidence="3" id="KW-1185">Reference proteome</keyword>
<organism evidence="2 3">
    <name type="scientific">Hallella mizrahii</name>
    <dbReference type="NCBI Taxonomy" id="2606637"/>
    <lineage>
        <taxon>Bacteria</taxon>
        <taxon>Pseudomonadati</taxon>
        <taxon>Bacteroidota</taxon>
        <taxon>Bacteroidia</taxon>
        <taxon>Bacteroidales</taxon>
        <taxon>Prevotellaceae</taxon>
        <taxon>Hallella</taxon>
    </lineage>
</organism>
<dbReference type="EMBL" id="VUNG01000003">
    <property type="protein sequence ID" value="MST83511.1"/>
    <property type="molecule type" value="Genomic_DNA"/>
</dbReference>